<dbReference type="PANTHER" id="PTHR38743:SF2">
    <property type="entry name" value="DUF2185 DOMAIN-CONTAINING PROTEIN"/>
    <property type="match status" value="1"/>
</dbReference>
<dbReference type="AlphaFoldDB" id="A0A1H9MST2"/>
<evidence type="ECO:0000313" key="2">
    <source>
        <dbReference type="EMBL" id="SER26547.1"/>
    </source>
</evidence>
<feature type="domain" description="Immunity protein Imm33" evidence="1">
    <location>
        <begin position="165"/>
        <end position="248"/>
    </location>
</feature>
<evidence type="ECO:0000313" key="3">
    <source>
        <dbReference type="Proteomes" id="UP000182584"/>
    </source>
</evidence>
<dbReference type="RefSeq" id="WP_074754428.1">
    <property type="nucleotide sequence ID" value="NZ_FOGJ01000003.1"/>
</dbReference>
<organism evidence="2 3">
    <name type="scientific">Butyrivibrio fibrisolvens</name>
    <dbReference type="NCBI Taxonomy" id="831"/>
    <lineage>
        <taxon>Bacteria</taxon>
        <taxon>Bacillati</taxon>
        <taxon>Bacillota</taxon>
        <taxon>Clostridia</taxon>
        <taxon>Lachnospirales</taxon>
        <taxon>Lachnospiraceae</taxon>
        <taxon>Butyrivibrio</taxon>
    </lineage>
</organism>
<dbReference type="InterPro" id="IPR018689">
    <property type="entry name" value="Imm33_dom"/>
</dbReference>
<accession>A0A1H9MST2</accession>
<evidence type="ECO:0000259" key="1">
    <source>
        <dbReference type="Pfam" id="PF09951"/>
    </source>
</evidence>
<protein>
    <recommendedName>
        <fullName evidence="1">Immunity protein Imm33 domain-containing protein</fullName>
    </recommendedName>
</protein>
<gene>
    <name evidence="2" type="ORF">SAMN04487884_103221</name>
</gene>
<proteinExistence type="predicted"/>
<dbReference type="PANTHER" id="PTHR38743">
    <property type="entry name" value="SIMILAR TO GLYOXYLASE I FAMILY PROTEIN"/>
    <property type="match status" value="1"/>
</dbReference>
<dbReference type="Pfam" id="PF09951">
    <property type="entry name" value="Imm33"/>
    <property type="match status" value="1"/>
</dbReference>
<reference evidence="2 3" key="1">
    <citation type="submission" date="2016-10" db="EMBL/GenBank/DDBJ databases">
        <authorList>
            <person name="de Groot N.N."/>
        </authorList>
    </citation>
    <scope>NUCLEOTIDE SEQUENCE [LARGE SCALE GENOMIC DNA]</scope>
    <source>
        <strain evidence="2 3">AR40</strain>
    </source>
</reference>
<name>A0A1H9MST2_BUTFI</name>
<dbReference type="Proteomes" id="UP000182584">
    <property type="component" value="Unassembled WGS sequence"/>
</dbReference>
<dbReference type="EMBL" id="FOGJ01000003">
    <property type="protein sequence ID" value="SER26547.1"/>
    <property type="molecule type" value="Genomic_DNA"/>
</dbReference>
<sequence>MHRIINDIQIIIENARKENLPEVSSDALEENGKVYYMNGKNGTEFDWFVNNHLPTFMVFYNDEKNLGAVKATVYTDGWIDLYLYDENGEHLAKEVQTQLDIDESDLLKLAVCLRCNADDKRIWDAAIDRIESDVFTDDDALAEFLNNRQYYEPSIRRKELMGKLCVVSKKITRDGWKVGFMLREELHDDEDSGWQFFAGDEDDEYINNVENVELCKVYSIAGIDPVVINHIDSPVGTRLIRKSSEEFEDDKKQPAFMERWKSV</sequence>